<dbReference type="OrthoDB" id="9758333at2"/>
<dbReference type="InterPro" id="IPR055235">
    <property type="entry name" value="ASD1_cat"/>
</dbReference>
<dbReference type="AlphaFoldDB" id="A0A4D4JFC4"/>
<dbReference type="Pfam" id="PF22848">
    <property type="entry name" value="ASD1_dom"/>
    <property type="match status" value="1"/>
</dbReference>
<dbReference type="InterPro" id="IPR010720">
    <property type="entry name" value="Alpha-L-AF_C"/>
</dbReference>
<evidence type="ECO:0000313" key="9">
    <source>
        <dbReference type="EMBL" id="GDY33358.1"/>
    </source>
</evidence>
<keyword evidence="10" id="KW-1185">Reference proteome</keyword>
<keyword evidence="7" id="KW-0326">Glycosidase</keyword>
<evidence type="ECO:0000256" key="1">
    <source>
        <dbReference type="ARBA" id="ARBA00001462"/>
    </source>
</evidence>
<dbReference type="Pfam" id="PF06964">
    <property type="entry name" value="Alpha-L-AF_C"/>
    <property type="match status" value="1"/>
</dbReference>
<dbReference type="Gene3D" id="3.20.20.80">
    <property type="entry name" value="Glycosidases"/>
    <property type="match status" value="1"/>
</dbReference>
<name>A0A4D4JFC4_9PSEU</name>
<dbReference type="InterPro" id="IPR017853">
    <property type="entry name" value="GH"/>
</dbReference>
<dbReference type="Gene3D" id="2.60.40.1180">
    <property type="entry name" value="Golgi alpha-mannosidase II"/>
    <property type="match status" value="1"/>
</dbReference>
<comment type="similarity">
    <text evidence="2">Belongs to the glycosyl hydrolase 51 family.</text>
</comment>
<reference evidence="10" key="1">
    <citation type="submission" date="2019-04" db="EMBL/GenBank/DDBJ databases">
        <title>Draft genome sequence of Pseudonocardiaceae bacterium SL3-2-4.</title>
        <authorList>
            <person name="Ningsih F."/>
            <person name="Yokota A."/>
            <person name="Sakai Y."/>
            <person name="Nanatani K."/>
            <person name="Yabe S."/>
            <person name="Oetari A."/>
            <person name="Sjamsuridzal W."/>
        </authorList>
    </citation>
    <scope>NUCLEOTIDE SEQUENCE [LARGE SCALE GENOMIC DNA]</scope>
    <source>
        <strain evidence="10">SL3-2-4</strain>
    </source>
</reference>
<sequence>MTDGTAHLVVDPDFRIGAVDPRLFGTFVEHMGRCVYTGIHEPDHPTADRHGFRGDVAGLVRELGPTVVRYPGGNFVSGYRWEDGVGPVADRPRRLDLAWRSIEPNTVGVNEFLGWARGLDLEPMMAVNLGTRGIDAARDLVEYCNHPGGTALSDLRIAHGVKEPHGVRLWCLGNELDGPWQIGHKTADEYGRLALETAKAMRQVDPSIELVACGSSNSRMPTFGCWEATVLGHTFDEVDYISLHAYYEEVGGDRASFLASAADMDAFIDAVVATADHVAARRRSRRRLRLSFDEWNVWYYSRFPGERHLEWAHAPRLIEDTYSVTDAVVVGSLLISLLRHADRVGVACQAQLVNVIAPIRTEPGGAAWRQTTFYPFAQAARHARGTALRTEVRGPRLETAKYGGVTAVDAVTTHDEDTGELTLLAVNRDQNAPRRLEAALRGFPAAYRVVEHTVLADPDPDAVNTADHPDRVVPRRVTGAGITGATLHAELPALSWNVLRLAPRP</sequence>
<feature type="domain" description="Alpha-L-arabinofuranosidase C-terminal" evidence="8">
    <location>
        <begin position="293"/>
        <end position="495"/>
    </location>
</feature>
<evidence type="ECO:0000256" key="6">
    <source>
        <dbReference type="ARBA" id="ARBA00023277"/>
    </source>
</evidence>
<evidence type="ECO:0000256" key="7">
    <source>
        <dbReference type="ARBA" id="ARBA00023295"/>
    </source>
</evidence>
<dbReference type="SMART" id="SM00813">
    <property type="entry name" value="Alpha-L-AF_C"/>
    <property type="match status" value="1"/>
</dbReference>
<dbReference type="GO" id="GO:0046373">
    <property type="term" value="P:L-arabinose metabolic process"/>
    <property type="evidence" value="ECO:0007669"/>
    <property type="project" value="InterPro"/>
</dbReference>
<comment type="caution">
    <text evidence="9">The sequence shown here is derived from an EMBL/GenBank/DDBJ whole genome shotgun (WGS) entry which is preliminary data.</text>
</comment>
<accession>A0A4D4JFC4</accession>
<protein>
    <recommendedName>
        <fullName evidence="4">non-reducing end alpha-L-arabinofuranosidase</fullName>
        <ecNumber evidence="4">3.2.1.55</ecNumber>
    </recommendedName>
</protein>
<dbReference type="InterPro" id="IPR013780">
    <property type="entry name" value="Glyco_hydro_b"/>
</dbReference>
<evidence type="ECO:0000259" key="8">
    <source>
        <dbReference type="SMART" id="SM00813"/>
    </source>
</evidence>
<dbReference type="EC" id="3.2.1.55" evidence="4"/>
<dbReference type="SUPFAM" id="SSF51445">
    <property type="entry name" value="(Trans)glycosidases"/>
    <property type="match status" value="1"/>
</dbReference>
<evidence type="ECO:0000256" key="4">
    <source>
        <dbReference type="ARBA" id="ARBA00012670"/>
    </source>
</evidence>
<proteinExistence type="inferred from homology"/>
<evidence type="ECO:0000313" key="10">
    <source>
        <dbReference type="Proteomes" id="UP000298860"/>
    </source>
</evidence>
<organism evidence="9 10">
    <name type="scientific">Gandjariella thermophila</name>
    <dbReference type="NCBI Taxonomy" id="1931992"/>
    <lineage>
        <taxon>Bacteria</taxon>
        <taxon>Bacillati</taxon>
        <taxon>Actinomycetota</taxon>
        <taxon>Actinomycetes</taxon>
        <taxon>Pseudonocardiales</taxon>
        <taxon>Pseudonocardiaceae</taxon>
        <taxon>Gandjariella</taxon>
    </lineage>
</organism>
<keyword evidence="6" id="KW-0119">Carbohydrate metabolism</keyword>
<gene>
    <name evidence="9" type="ORF">GTS_49910</name>
</gene>
<evidence type="ECO:0000256" key="3">
    <source>
        <dbReference type="ARBA" id="ARBA00011165"/>
    </source>
</evidence>
<dbReference type="Proteomes" id="UP000298860">
    <property type="component" value="Unassembled WGS sequence"/>
</dbReference>
<dbReference type="PANTHER" id="PTHR43576">
    <property type="entry name" value="ALPHA-L-ARABINOFURANOSIDASE C-RELATED"/>
    <property type="match status" value="1"/>
</dbReference>
<comment type="subunit">
    <text evidence="3">Homohexamer; trimer of dimers.</text>
</comment>
<dbReference type="SUPFAM" id="SSF51011">
    <property type="entry name" value="Glycosyl hydrolase domain"/>
    <property type="match status" value="1"/>
</dbReference>
<dbReference type="EMBL" id="BJFL01000040">
    <property type="protein sequence ID" value="GDY33358.1"/>
    <property type="molecule type" value="Genomic_DNA"/>
</dbReference>
<evidence type="ECO:0000256" key="2">
    <source>
        <dbReference type="ARBA" id="ARBA00007186"/>
    </source>
</evidence>
<evidence type="ECO:0000256" key="5">
    <source>
        <dbReference type="ARBA" id="ARBA00022801"/>
    </source>
</evidence>
<dbReference type="GO" id="GO:0046556">
    <property type="term" value="F:alpha-L-arabinofuranosidase activity"/>
    <property type="evidence" value="ECO:0007669"/>
    <property type="project" value="UniProtKB-EC"/>
</dbReference>
<dbReference type="PANTHER" id="PTHR43576:SF3">
    <property type="entry name" value="ALPHA-L-ARABINOFURANOSIDASE C"/>
    <property type="match status" value="1"/>
</dbReference>
<dbReference type="GO" id="GO:0000272">
    <property type="term" value="P:polysaccharide catabolic process"/>
    <property type="evidence" value="ECO:0007669"/>
    <property type="project" value="TreeGrafter"/>
</dbReference>
<keyword evidence="5" id="KW-0378">Hydrolase</keyword>
<dbReference type="RefSeq" id="WP_137816310.1">
    <property type="nucleotide sequence ID" value="NZ_BJFL01000040.1"/>
</dbReference>
<comment type="catalytic activity">
    <reaction evidence="1">
        <text>Hydrolysis of terminal non-reducing alpha-L-arabinofuranoside residues in alpha-L-arabinosides.</text>
        <dbReference type="EC" id="3.2.1.55"/>
    </reaction>
</comment>